<reference evidence="2" key="1">
    <citation type="submission" date="2015-07" db="EMBL/GenBank/DDBJ databases">
        <title>Draft genome sequence of Streptomyces sp. CMAA 1322, a bacterium isolated from Caatinga biome, from dry forest semiarid of Brazil.</title>
        <authorList>
            <person name="Santos S.N."/>
            <person name="Gacesa R."/>
            <person name="Taketani R.G."/>
            <person name="Long P.F."/>
            <person name="Melo I.S."/>
        </authorList>
    </citation>
    <scope>NUCLEOTIDE SEQUENCE [LARGE SCALE GENOMIC DNA]</scope>
    <source>
        <strain evidence="2">CMAA 1322</strain>
    </source>
</reference>
<evidence type="ECO:0000313" key="1">
    <source>
        <dbReference type="EMBL" id="KNB53934.1"/>
    </source>
</evidence>
<keyword evidence="2" id="KW-1185">Reference proteome</keyword>
<comment type="caution">
    <text evidence="1">The sequence shown here is derived from an EMBL/GenBank/DDBJ whole genome shotgun (WGS) entry which is preliminary data.</text>
</comment>
<protein>
    <submittedName>
        <fullName evidence="1">Uncharacterized protein</fullName>
    </submittedName>
</protein>
<dbReference type="EMBL" id="LFXA01000002">
    <property type="protein sequence ID" value="KNB53934.1"/>
    <property type="molecule type" value="Genomic_DNA"/>
</dbReference>
<organism evidence="1 2">
    <name type="scientific">Streptomyces caatingaensis</name>
    <dbReference type="NCBI Taxonomy" id="1678637"/>
    <lineage>
        <taxon>Bacteria</taxon>
        <taxon>Bacillati</taxon>
        <taxon>Actinomycetota</taxon>
        <taxon>Actinomycetes</taxon>
        <taxon>Kitasatosporales</taxon>
        <taxon>Streptomycetaceae</taxon>
        <taxon>Streptomyces</taxon>
    </lineage>
</organism>
<accession>A0A0K9XKM6</accession>
<dbReference type="STRING" id="1678637.AC230_04995"/>
<dbReference type="AlphaFoldDB" id="A0A0K9XKM6"/>
<dbReference type="Proteomes" id="UP000037288">
    <property type="component" value="Unassembled WGS sequence"/>
</dbReference>
<gene>
    <name evidence="1" type="ORF">AC230_04995</name>
</gene>
<proteinExistence type="predicted"/>
<evidence type="ECO:0000313" key="2">
    <source>
        <dbReference type="Proteomes" id="UP000037288"/>
    </source>
</evidence>
<name>A0A0K9XKM6_9ACTN</name>
<sequence>MALQPEAVIIQAARRPGRDAVRAGAGREVIVLMAAVVRNTRRAAPPAFTNRERPCGARAAAA</sequence>